<sequence>MSRALARRYAKALVENLMEHKKDFEEALAQLRKFLDVLKANPRLYRYLSQPVVPRRERLEMGRILVEDLGLSPRIRNFVLILVEKERVPLLEIIVEEFRKLADEALGQVRGRVRTARPLSSRDLEALSKGFHDLVGKKVVLEVEEDPSIIGGVVTLLGGVVFDGSIKGNLEQIREKLIEG</sequence>
<reference evidence="9" key="1">
    <citation type="journal article" date="2020" name="mSystems">
        <title>Genome- and Community-Level Interaction Insights into Carbon Utilization and Element Cycling Functions of Hydrothermarchaeota in Hydrothermal Sediment.</title>
        <authorList>
            <person name="Zhou Z."/>
            <person name="Liu Y."/>
            <person name="Xu W."/>
            <person name="Pan J."/>
            <person name="Luo Z.H."/>
            <person name="Li M."/>
        </authorList>
    </citation>
    <scope>NUCLEOTIDE SEQUENCE [LARGE SCALE GENOMIC DNA]</scope>
    <source>
        <strain evidence="9">HyVt-115</strain>
    </source>
</reference>
<dbReference type="GO" id="GO:0005886">
    <property type="term" value="C:plasma membrane"/>
    <property type="evidence" value="ECO:0007669"/>
    <property type="project" value="UniProtKB-SubCell"/>
</dbReference>
<evidence type="ECO:0000256" key="6">
    <source>
        <dbReference type="ARBA" id="ARBA00023310"/>
    </source>
</evidence>
<name>A0A7C0Y8Q5_9BACT</name>
<keyword evidence="7" id="KW-0139">CF(1)</keyword>
<keyword evidence="3 7" id="KW-0375">Hydrogen ion transport</keyword>
<evidence type="ECO:0000256" key="3">
    <source>
        <dbReference type="ARBA" id="ARBA00022781"/>
    </source>
</evidence>
<dbReference type="Pfam" id="PF00213">
    <property type="entry name" value="OSCP"/>
    <property type="match status" value="1"/>
</dbReference>
<dbReference type="GO" id="GO:0045259">
    <property type="term" value="C:proton-transporting ATP synthase complex"/>
    <property type="evidence" value="ECO:0007669"/>
    <property type="project" value="UniProtKB-KW"/>
</dbReference>
<accession>A0A7C0Y8Q5</accession>
<comment type="function">
    <text evidence="7">This protein is part of the stalk that links CF(0) to CF(1). It either transmits conformational changes from CF(0) to CF(1) or is implicated in proton conduction.</text>
</comment>
<dbReference type="Gene3D" id="1.10.520.20">
    <property type="entry name" value="N-terminal domain of the delta subunit of the F1F0-ATP synthase"/>
    <property type="match status" value="1"/>
</dbReference>
<evidence type="ECO:0000256" key="7">
    <source>
        <dbReference type="HAMAP-Rule" id="MF_01416"/>
    </source>
</evidence>
<dbReference type="Proteomes" id="UP000885690">
    <property type="component" value="Unassembled WGS sequence"/>
</dbReference>
<gene>
    <name evidence="7 9" type="primary">atpH</name>
    <name evidence="9" type="ORF">ENF32_04070</name>
</gene>
<protein>
    <recommendedName>
        <fullName evidence="7">ATP synthase subunit delta</fullName>
    </recommendedName>
    <alternativeName>
        <fullName evidence="7">ATP synthase F(1) sector subunit delta</fullName>
    </alternativeName>
    <alternativeName>
        <fullName evidence="7">F-type ATPase subunit delta</fullName>
        <shortName evidence="7">F-ATPase subunit delta</shortName>
    </alternativeName>
</protein>
<evidence type="ECO:0000313" key="9">
    <source>
        <dbReference type="EMBL" id="HDD53226.1"/>
    </source>
</evidence>
<dbReference type="PANTHER" id="PTHR11910">
    <property type="entry name" value="ATP SYNTHASE DELTA CHAIN"/>
    <property type="match status" value="1"/>
</dbReference>
<dbReference type="PRINTS" id="PR00125">
    <property type="entry name" value="ATPASEDELTA"/>
</dbReference>
<dbReference type="NCBIfam" id="TIGR01145">
    <property type="entry name" value="ATP_synt_delta"/>
    <property type="match status" value="1"/>
</dbReference>
<dbReference type="GO" id="GO:0046933">
    <property type="term" value="F:proton-transporting ATP synthase activity, rotational mechanism"/>
    <property type="evidence" value="ECO:0007669"/>
    <property type="project" value="UniProtKB-UniRule"/>
</dbReference>
<keyword evidence="2 7" id="KW-0813">Transport</keyword>
<dbReference type="EMBL" id="DQWS01000154">
    <property type="protein sequence ID" value="HDD53226.1"/>
    <property type="molecule type" value="Genomic_DNA"/>
</dbReference>
<keyword evidence="8" id="KW-0175">Coiled coil</keyword>
<organism evidence="9">
    <name type="scientific">Thermosulfidibacter takaii</name>
    <dbReference type="NCBI Taxonomy" id="412593"/>
    <lineage>
        <taxon>Bacteria</taxon>
        <taxon>Pseudomonadati</taxon>
        <taxon>Thermosulfidibacterota</taxon>
        <taxon>Thermosulfidibacteria</taxon>
        <taxon>Thermosulfidibacterales</taxon>
        <taxon>Thermosulfidibacteraceae</taxon>
    </lineage>
</organism>
<proteinExistence type="inferred from homology"/>
<evidence type="ECO:0000256" key="2">
    <source>
        <dbReference type="ARBA" id="ARBA00022448"/>
    </source>
</evidence>
<dbReference type="AlphaFoldDB" id="A0A7C0Y8Q5"/>
<comment type="function">
    <text evidence="7">F(1)F(0) ATP synthase produces ATP from ADP in the presence of a proton or sodium gradient. F-type ATPases consist of two structural domains, F(1) containing the extramembraneous catalytic core and F(0) containing the membrane proton channel, linked together by a central stalk and a peripheral stalk. During catalysis, ATP synthesis in the catalytic domain of F(1) is coupled via a rotary mechanism of the central stalk subunits to proton translocation.</text>
</comment>
<evidence type="ECO:0000256" key="1">
    <source>
        <dbReference type="ARBA" id="ARBA00004370"/>
    </source>
</evidence>
<keyword evidence="5 7" id="KW-0472">Membrane</keyword>
<dbReference type="InterPro" id="IPR000711">
    <property type="entry name" value="ATPase_OSCP/dsu"/>
</dbReference>
<dbReference type="SUPFAM" id="SSF47928">
    <property type="entry name" value="N-terminal domain of the delta subunit of the F1F0-ATP synthase"/>
    <property type="match status" value="1"/>
</dbReference>
<comment type="caution">
    <text evidence="9">The sequence shown here is derived from an EMBL/GenBank/DDBJ whole genome shotgun (WGS) entry which is preliminary data.</text>
</comment>
<keyword evidence="4 7" id="KW-0406">Ion transport</keyword>
<feature type="coiled-coil region" evidence="8">
    <location>
        <begin position="10"/>
        <end position="41"/>
    </location>
</feature>
<evidence type="ECO:0000256" key="5">
    <source>
        <dbReference type="ARBA" id="ARBA00023136"/>
    </source>
</evidence>
<comment type="similarity">
    <text evidence="7">Belongs to the ATPase delta chain family.</text>
</comment>
<dbReference type="HAMAP" id="MF_01416">
    <property type="entry name" value="ATP_synth_delta_bact"/>
    <property type="match status" value="1"/>
</dbReference>
<keyword evidence="6 7" id="KW-0066">ATP synthesis</keyword>
<keyword evidence="7" id="KW-1003">Cell membrane</keyword>
<dbReference type="InterPro" id="IPR026015">
    <property type="entry name" value="ATP_synth_OSCP/delta_N_sf"/>
</dbReference>
<evidence type="ECO:0000256" key="4">
    <source>
        <dbReference type="ARBA" id="ARBA00023065"/>
    </source>
</evidence>
<evidence type="ECO:0000256" key="8">
    <source>
        <dbReference type="SAM" id="Coils"/>
    </source>
</evidence>
<comment type="subcellular location">
    <subcellularLocation>
        <location evidence="7">Cell membrane</location>
        <topology evidence="7">Peripheral membrane protein</topology>
    </subcellularLocation>
    <subcellularLocation>
        <location evidence="1">Membrane</location>
    </subcellularLocation>
</comment>